<dbReference type="Proteomes" id="UP001345013">
    <property type="component" value="Unassembled WGS sequence"/>
</dbReference>
<evidence type="ECO:0000313" key="2">
    <source>
        <dbReference type="EMBL" id="KAK5093077.1"/>
    </source>
</evidence>
<feature type="region of interest" description="Disordered" evidence="1">
    <location>
        <begin position="1"/>
        <end position="23"/>
    </location>
</feature>
<dbReference type="EMBL" id="JAVRRG010000048">
    <property type="protein sequence ID" value="KAK5093077.1"/>
    <property type="molecule type" value="Genomic_DNA"/>
</dbReference>
<gene>
    <name evidence="2" type="ORF">LTR24_004607</name>
</gene>
<reference evidence="2 3" key="1">
    <citation type="submission" date="2023-08" db="EMBL/GenBank/DDBJ databases">
        <title>Black Yeasts Isolated from many extreme environments.</title>
        <authorList>
            <person name="Coleine C."/>
            <person name="Stajich J.E."/>
            <person name="Selbmann L."/>
        </authorList>
    </citation>
    <scope>NUCLEOTIDE SEQUENCE [LARGE SCALE GENOMIC DNA]</scope>
    <source>
        <strain evidence="2 3">CCFEE 5885</strain>
    </source>
</reference>
<feature type="region of interest" description="Disordered" evidence="1">
    <location>
        <begin position="87"/>
        <end position="109"/>
    </location>
</feature>
<name>A0ABR0KBT8_9EURO</name>
<protein>
    <submittedName>
        <fullName evidence="2">Uncharacterized protein</fullName>
    </submittedName>
</protein>
<evidence type="ECO:0000313" key="3">
    <source>
        <dbReference type="Proteomes" id="UP001345013"/>
    </source>
</evidence>
<comment type="caution">
    <text evidence="2">The sequence shown here is derived from an EMBL/GenBank/DDBJ whole genome shotgun (WGS) entry which is preliminary data.</text>
</comment>
<sequence length="460" mass="51623">MTPTAINQSHELKTESNNVADTGRSGSLMSAINTAGPVLKYIPGLIVLIPALTFSPRLPSEPIHPFMKENSKLDNWDYIKPRGFTQSLYSDEPRSGPSPDETLPLQDSGEERPLDALSLHTIDGDAPAPILRRSTTLCSETAMPERLLGPRFLCYLDDTQPRGYKTLNTKDWAKANGAGGTADYIFVSYTRRQFYTLIAGDPSLPVEHNVTLQKAADRDTATLIDFAIRASRAANVSAFWIDYERVQPEGGERAEDSMEDVYRICDIVRSAHSLAIVTRPALLPNYEHDGDEALKTKADWLHDWGRRLWTVPEALLCPAEHRIAVYAVGSPTPEHVVERNLASRVWDDAGALRQLVDHYESSLPLTQIELISIALECLQRPQTEKRRNGDVAYALMGLLRQRPKVVKNDSDFQPFARLSLVNDSDMLLERLICLKPSTLDASWHNMHDAWKARLWDIYPL</sequence>
<proteinExistence type="predicted"/>
<organism evidence="2 3">
    <name type="scientific">Lithohypha guttulata</name>
    <dbReference type="NCBI Taxonomy" id="1690604"/>
    <lineage>
        <taxon>Eukaryota</taxon>
        <taxon>Fungi</taxon>
        <taxon>Dikarya</taxon>
        <taxon>Ascomycota</taxon>
        <taxon>Pezizomycotina</taxon>
        <taxon>Eurotiomycetes</taxon>
        <taxon>Chaetothyriomycetidae</taxon>
        <taxon>Chaetothyriales</taxon>
        <taxon>Trichomeriaceae</taxon>
        <taxon>Lithohypha</taxon>
    </lineage>
</organism>
<evidence type="ECO:0000256" key="1">
    <source>
        <dbReference type="SAM" id="MobiDB-lite"/>
    </source>
</evidence>
<accession>A0ABR0KBT8</accession>
<keyword evidence="3" id="KW-1185">Reference proteome</keyword>